<comment type="similarity">
    <text evidence="2">Belongs to the NADH:flavin oxidoreductase/NADH oxidase family.</text>
</comment>
<dbReference type="PANTHER" id="PTHR22893">
    <property type="entry name" value="NADH OXIDOREDUCTASE-RELATED"/>
    <property type="match status" value="1"/>
</dbReference>
<sequence length="359" mass="38726">MTPKTLLSPTALGPYTLSNHTVMAPLTRGRAGPGDVPTELSVEYYRQRAGAGLIITEGSQISAQGKGYTSTPGIYTEAQVEGWRHVTQAVHAEGGRIFLQLWHVGRMSHSLTQEGGKLPVAPSAIPPEGEIFTAEGPKPYEVPQELTVAEIAGIVADFRHAAECARRAGFDGVEIHGANSYLIDQFLRDGSNHRTDAYGGPIGNRLRFLREVTEAVIQVWGAERVGVRISPIIDFGGLSDTDPQRVFNAVADLLKPYGLAYLHVVEMGPQPFDFRELRQRFGGIYIANGGYDASRAEAALTDGSADLVAFGVPFLANPDLVERFRLGAALNAPDQATFYGGNERGYTDYPTLALQGENA</sequence>
<evidence type="ECO:0000313" key="5">
    <source>
        <dbReference type="EMBL" id="QTG17089.1"/>
    </source>
</evidence>
<keyword evidence="3" id="KW-0560">Oxidoreductase</keyword>
<dbReference type="GO" id="GO:0010181">
    <property type="term" value="F:FMN binding"/>
    <property type="evidence" value="ECO:0007669"/>
    <property type="project" value="InterPro"/>
</dbReference>
<dbReference type="AlphaFoldDB" id="A0AAJ4N8F4"/>
<name>A0AAJ4N8F4_AGRTU</name>
<dbReference type="EMBL" id="CP049219">
    <property type="protein sequence ID" value="QTG17089.1"/>
    <property type="molecule type" value="Genomic_DNA"/>
</dbReference>
<dbReference type="GO" id="GO:0005829">
    <property type="term" value="C:cytosol"/>
    <property type="evidence" value="ECO:0007669"/>
    <property type="project" value="UniProtKB-ARBA"/>
</dbReference>
<geneLocation type="plasmid" evidence="5 6">
    <name>pQ15_94_2</name>
</geneLocation>
<dbReference type="InterPro" id="IPR001155">
    <property type="entry name" value="OxRdtase_FMN_N"/>
</dbReference>
<evidence type="ECO:0000256" key="2">
    <source>
        <dbReference type="ARBA" id="ARBA00005979"/>
    </source>
</evidence>
<dbReference type="CDD" id="cd02933">
    <property type="entry name" value="OYE_like_FMN"/>
    <property type="match status" value="1"/>
</dbReference>
<dbReference type="InterPro" id="IPR045247">
    <property type="entry name" value="Oye-like"/>
</dbReference>
<dbReference type="GO" id="GO:0016628">
    <property type="term" value="F:oxidoreductase activity, acting on the CH-CH group of donors, NAD or NADP as acceptor"/>
    <property type="evidence" value="ECO:0007669"/>
    <property type="project" value="UniProtKB-ARBA"/>
</dbReference>
<evidence type="ECO:0000256" key="1">
    <source>
        <dbReference type="ARBA" id="ARBA00001917"/>
    </source>
</evidence>
<dbReference type="InterPro" id="IPR013785">
    <property type="entry name" value="Aldolase_TIM"/>
</dbReference>
<gene>
    <name evidence="5" type="ORF">G6M86_26970</name>
</gene>
<accession>A0AAJ4N8F4</accession>
<protein>
    <submittedName>
        <fullName evidence="5">Alkene reductase</fullName>
    </submittedName>
</protein>
<evidence type="ECO:0000259" key="4">
    <source>
        <dbReference type="Pfam" id="PF00724"/>
    </source>
</evidence>
<proteinExistence type="inferred from homology"/>
<dbReference type="Gene3D" id="3.20.20.70">
    <property type="entry name" value="Aldolase class I"/>
    <property type="match status" value="1"/>
</dbReference>
<feature type="domain" description="NADH:flavin oxidoreductase/NADH oxidase N-terminal" evidence="4">
    <location>
        <begin position="6"/>
        <end position="328"/>
    </location>
</feature>
<comment type="cofactor">
    <cofactor evidence="1">
        <name>FMN</name>
        <dbReference type="ChEBI" id="CHEBI:58210"/>
    </cofactor>
</comment>
<evidence type="ECO:0000256" key="3">
    <source>
        <dbReference type="ARBA" id="ARBA00023002"/>
    </source>
</evidence>
<keyword evidence="5" id="KW-0614">Plasmid</keyword>
<evidence type="ECO:0000313" key="6">
    <source>
        <dbReference type="Proteomes" id="UP000663946"/>
    </source>
</evidence>
<dbReference type="FunFam" id="3.20.20.70:FF:000059">
    <property type="entry name" value="N-ethylmaleimide reductase, FMN-linked"/>
    <property type="match status" value="1"/>
</dbReference>
<dbReference type="SUPFAM" id="SSF51395">
    <property type="entry name" value="FMN-linked oxidoreductases"/>
    <property type="match status" value="1"/>
</dbReference>
<dbReference type="PANTHER" id="PTHR22893:SF91">
    <property type="entry name" value="NADPH DEHYDROGENASE 2-RELATED"/>
    <property type="match status" value="1"/>
</dbReference>
<organism evidence="5 6">
    <name type="scientific">Agrobacterium tumefaciens</name>
    <dbReference type="NCBI Taxonomy" id="358"/>
    <lineage>
        <taxon>Bacteria</taxon>
        <taxon>Pseudomonadati</taxon>
        <taxon>Pseudomonadota</taxon>
        <taxon>Alphaproteobacteria</taxon>
        <taxon>Hyphomicrobiales</taxon>
        <taxon>Rhizobiaceae</taxon>
        <taxon>Rhizobium/Agrobacterium group</taxon>
        <taxon>Agrobacterium</taxon>
        <taxon>Agrobacterium tumefaciens complex</taxon>
    </lineage>
</organism>
<dbReference type="Pfam" id="PF00724">
    <property type="entry name" value="Oxidored_FMN"/>
    <property type="match status" value="1"/>
</dbReference>
<dbReference type="Proteomes" id="UP000663946">
    <property type="component" value="Plasmid pQ15_94_2"/>
</dbReference>
<reference evidence="5" key="1">
    <citation type="submission" date="2020-02" db="EMBL/GenBank/DDBJ databases">
        <title>Unexpected conservation and global transmission of agrobacterial virulence plasmids.</title>
        <authorList>
            <person name="Weisberg A.J."/>
            <person name="Davis E.W. II"/>
            <person name="Tabima J.R."/>
            <person name="Belcher M.S."/>
            <person name="Miller M."/>
            <person name="Kuo C.-H."/>
            <person name="Loper J.E."/>
            <person name="Grunwald N.J."/>
            <person name="Putnam M.L."/>
            <person name="Chang J.H."/>
        </authorList>
    </citation>
    <scope>NUCLEOTIDE SEQUENCE</scope>
    <source>
        <strain evidence="5">Q15/94</strain>
        <plasmid evidence="5">pQ15_94_2</plasmid>
    </source>
</reference>